<dbReference type="InterPro" id="IPR004399">
    <property type="entry name" value="HMP/HMP-P_kinase_dom"/>
</dbReference>
<dbReference type="Pfam" id="PF03070">
    <property type="entry name" value="TENA_THI-4"/>
    <property type="match status" value="1"/>
</dbReference>
<dbReference type="Gene3D" id="6.20.250.70">
    <property type="match status" value="1"/>
</dbReference>
<evidence type="ECO:0000313" key="4">
    <source>
        <dbReference type="EMBL" id="GJJ11858.1"/>
    </source>
</evidence>
<proteinExistence type="predicted"/>
<dbReference type="InterPro" id="IPR016084">
    <property type="entry name" value="Haem_Oase-like_multi-hlx"/>
</dbReference>
<dbReference type="CDD" id="cd01169">
    <property type="entry name" value="HMPP_kinase"/>
    <property type="match status" value="1"/>
</dbReference>
<dbReference type="NCBIfam" id="TIGR00097">
    <property type="entry name" value="HMP-P_kinase"/>
    <property type="match status" value="1"/>
</dbReference>
<dbReference type="GO" id="GO:0005829">
    <property type="term" value="C:cytosol"/>
    <property type="evidence" value="ECO:0007669"/>
    <property type="project" value="TreeGrafter"/>
</dbReference>
<evidence type="ECO:0008006" key="6">
    <source>
        <dbReference type="Google" id="ProtNLM"/>
    </source>
</evidence>
<dbReference type="InterPro" id="IPR013240">
    <property type="entry name" value="DNA-dir_RNA_pol1_su_RPA34"/>
</dbReference>
<dbReference type="SUPFAM" id="SSF53613">
    <property type="entry name" value="Ribokinase-like"/>
    <property type="match status" value="1"/>
</dbReference>
<evidence type="ECO:0000256" key="1">
    <source>
        <dbReference type="SAM" id="MobiDB-lite"/>
    </source>
</evidence>
<dbReference type="AlphaFoldDB" id="A0AAV5AFE8"/>
<dbReference type="GO" id="GO:0009228">
    <property type="term" value="P:thiamine biosynthetic process"/>
    <property type="evidence" value="ECO:0007669"/>
    <property type="project" value="InterPro"/>
</dbReference>
<dbReference type="GO" id="GO:0008972">
    <property type="term" value="F:phosphomethylpyrimidine kinase activity"/>
    <property type="evidence" value="ECO:0007669"/>
    <property type="project" value="InterPro"/>
</dbReference>
<dbReference type="GO" id="GO:0008902">
    <property type="term" value="F:hydroxymethylpyrimidine kinase activity"/>
    <property type="evidence" value="ECO:0007669"/>
    <property type="project" value="TreeGrafter"/>
</dbReference>
<name>A0AAV5AFE8_9AGAM</name>
<feature type="region of interest" description="Disordered" evidence="1">
    <location>
        <begin position="557"/>
        <end position="621"/>
    </location>
</feature>
<dbReference type="SUPFAM" id="SSF48613">
    <property type="entry name" value="Heme oxygenase-like"/>
    <property type="match status" value="1"/>
</dbReference>
<comment type="caution">
    <text evidence="4">The sequence shown here is derived from an EMBL/GenBank/DDBJ whole genome shotgun (WGS) entry which is preliminary data.</text>
</comment>
<dbReference type="PANTHER" id="PTHR20858:SF17">
    <property type="entry name" value="HYDROXYMETHYLPYRIMIDINE_PHOSPHOMETHYLPYRIMIDINE KINASE THI20-RELATED"/>
    <property type="match status" value="1"/>
</dbReference>
<protein>
    <recommendedName>
        <fullName evidence="6">Phosphomethylpyrimidine kinase</fullName>
    </recommendedName>
</protein>
<dbReference type="Pfam" id="PF08208">
    <property type="entry name" value="RNA_polI_A34"/>
    <property type="match status" value="1"/>
</dbReference>
<keyword evidence="5" id="KW-1185">Reference proteome</keyword>
<feature type="domain" description="Thiaminase-2/PQQC" evidence="2">
    <location>
        <begin position="357"/>
        <end position="539"/>
    </location>
</feature>
<feature type="compositionally biased region" description="Basic and acidic residues" evidence="1">
    <location>
        <begin position="584"/>
        <end position="603"/>
    </location>
</feature>
<feature type="domain" description="Pyridoxamine kinase/Phosphomethylpyrimidine kinase" evidence="3">
    <location>
        <begin position="19"/>
        <end position="196"/>
    </location>
</feature>
<dbReference type="GO" id="GO:0006360">
    <property type="term" value="P:transcription by RNA polymerase I"/>
    <property type="evidence" value="ECO:0007669"/>
    <property type="project" value="InterPro"/>
</dbReference>
<dbReference type="PANTHER" id="PTHR20858">
    <property type="entry name" value="PHOSPHOMETHYLPYRIMIDINE KINASE"/>
    <property type="match status" value="1"/>
</dbReference>
<dbReference type="Gene3D" id="1.20.910.10">
    <property type="entry name" value="Heme oxygenase-like"/>
    <property type="match status" value="1"/>
</dbReference>
<evidence type="ECO:0000259" key="3">
    <source>
        <dbReference type="Pfam" id="PF08543"/>
    </source>
</evidence>
<dbReference type="InterPro" id="IPR029056">
    <property type="entry name" value="Ribokinase-like"/>
</dbReference>
<dbReference type="Pfam" id="PF08543">
    <property type="entry name" value="Phos_pyr_kin"/>
    <property type="match status" value="2"/>
</dbReference>
<feature type="domain" description="Pyridoxamine kinase/Phosphomethylpyrimidine kinase" evidence="3">
    <location>
        <begin position="246"/>
        <end position="326"/>
    </location>
</feature>
<evidence type="ECO:0000259" key="2">
    <source>
        <dbReference type="Pfam" id="PF03070"/>
    </source>
</evidence>
<dbReference type="InterPro" id="IPR004305">
    <property type="entry name" value="Thiaminase-2/PQQC"/>
</dbReference>
<evidence type="ECO:0000313" key="5">
    <source>
        <dbReference type="Proteomes" id="UP001050691"/>
    </source>
</evidence>
<dbReference type="Proteomes" id="UP001050691">
    <property type="component" value="Unassembled WGS sequence"/>
</dbReference>
<reference evidence="4" key="1">
    <citation type="submission" date="2021-10" db="EMBL/GenBank/DDBJ databases">
        <title>De novo Genome Assembly of Clathrus columnatus (Basidiomycota, Fungi) Using Illumina and Nanopore Sequence Data.</title>
        <authorList>
            <person name="Ogiso-Tanaka E."/>
            <person name="Itagaki H."/>
            <person name="Hosoya T."/>
            <person name="Hosaka K."/>
        </authorList>
    </citation>
    <scope>NUCLEOTIDE SEQUENCE</scope>
    <source>
        <strain evidence="4">MO-923</strain>
    </source>
</reference>
<gene>
    <name evidence="4" type="ORF">Clacol_006096</name>
</gene>
<organism evidence="4 5">
    <name type="scientific">Clathrus columnatus</name>
    <dbReference type="NCBI Taxonomy" id="1419009"/>
    <lineage>
        <taxon>Eukaryota</taxon>
        <taxon>Fungi</taxon>
        <taxon>Dikarya</taxon>
        <taxon>Basidiomycota</taxon>
        <taxon>Agaricomycotina</taxon>
        <taxon>Agaricomycetes</taxon>
        <taxon>Phallomycetidae</taxon>
        <taxon>Phallales</taxon>
        <taxon>Clathraceae</taxon>
        <taxon>Clathrus</taxon>
    </lineage>
</organism>
<sequence length="834" mass="92546">MDRTNIITPPVVLTIAGTDPSGGAGIQADLKTFTSLQCYGASVVTALVAQNTLGVQDVHAPPPEFVEKQLRSVLNDVHVNAIKTGMLFNAAICQTVIDTLVDKYSKERLPFIVVDPVCVSTSGHTLLEPNALSVLRDQLLPLSTIVTPNRSEAELILQEKGHVSISSVNDMLYAAKCLAALGPKAVLVKGGHVVTTLSELSTLAKKRISIEWATDCLGSPMDILILREARKGLPNRILNQINETSPTQYVVDVLYETSVPDTYTLFARSRIDTTSTHGTGCTLAAALACELAQGRSVKDAVRNAIEYTHRAIITAFPLGKGHGPLNHLHATLPRLLVQPTVTNPYPFISTMIRGTYDIWHDYVQHPFVKALGAGNLAKESFIGFIKQDYHYLKYYGRAQGFIAAKTSSLSTMASRATVMLAVVHETVSHTEFCRSYGVSSSELENTPEEPETVAYGSYLIDIGLQGDETILLVAVAACLLGYGEVGLWLVDEARKNNGFIIEGNPYKRWIDEYSGERYQDAVRMGIDTMEELMASNPPSPTRLELMRKRDQIFRDMAMSSSESSPPPASELLERLKDKKKSKKTSKDKGKQKEKDRTKSKKSDSTAIRNEGQAPHWNYEPPPGMVQFDTSKVDEEFDWDTVKDDDDKEIWLVRIPEGLKAKHLDGLELSIPSDMNKKIQKIKDFERKKSKLEVWSVTAEELYEGEDPRGQELRNITCLLPRSKKNGAFYIASKPIANRFIITHSPATPTVNEEAAPRPLIRESVPNELLKHRFLPYGAASKEREQEDTMEVETLPSPVRSPSKQHAFDKTSKKRKSGRDETETSPKKSKKLKAQ</sequence>
<dbReference type="InterPro" id="IPR013749">
    <property type="entry name" value="PM/HMP-P_kinase-1"/>
</dbReference>
<feature type="region of interest" description="Disordered" evidence="1">
    <location>
        <begin position="777"/>
        <end position="834"/>
    </location>
</feature>
<dbReference type="Gene3D" id="3.40.1190.20">
    <property type="match status" value="1"/>
</dbReference>
<dbReference type="EMBL" id="BPWL01000007">
    <property type="protein sequence ID" value="GJJ11858.1"/>
    <property type="molecule type" value="Genomic_DNA"/>
</dbReference>
<dbReference type="CDD" id="cd19367">
    <property type="entry name" value="TenA_C_ScTHI20-like"/>
    <property type="match status" value="1"/>
</dbReference>
<accession>A0AAV5AFE8</accession>